<comment type="caution">
    <text evidence="2">The sequence shown here is derived from an EMBL/GenBank/DDBJ whole genome shotgun (WGS) entry which is preliminary data.</text>
</comment>
<feature type="transmembrane region" description="Helical" evidence="1">
    <location>
        <begin position="12"/>
        <end position="35"/>
    </location>
</feature>
<evidence type="ECO:0000313" key="3">
    <source>
        <dbReference type="Proteomes" id="UP001597349"/>
    </source>
</evidence>
<keyword evidence="1" id="KW-0472">Membrane</keyword>
<dbReference type="Proteomes" id="UP001597349">
    <property type="component" value="Unassembled WGS sequence"/>
</dbReference>
<keyword evidence="1" id="KW-0812">Transmembrane</keyword>
<keyword evidence="3" id="KW-1185">Reference proteome</keyword>
<reference evidence="3" key="1">
    <citation type="journal article" date="2019" name="Int. J. Syst. Evol. Microbiol.">
        <title>The Global Catalogue of Microorganisms (GCM) 10K type strain sequencing project: providing services to taxonomists for standard genome sequencing and annotation.</title>
        <authorList>
            <consortium name="The Broad Institute Genomics Platform"/>
            <consortium name="The Broad Institute Genome Sequencing Center for Infectious Disease"/>
            <person name="Wu L."/>
            <person name="Ma J."/>
        </authorList>
    </citation>
    <scope>NUCLEOTIDE SEQUENCE [LARGE SCALE GENOMIC DNA]</scope>
    <source>
        <strain evidence="3">CGMCC 1.16226</strain>
    </source>
</reference>
<evidence type="ECO:0000256" key="1">
    <source>
        <dbReference type="SAM" id="Phobius"/>
    </source>
</evidence>
<dbReference type="RefSeq" id="WP_379026922.1">
    <property type="nucleotide sequence ID" value="NZ_JBHUGY010000074.1"/>
</dbReference>
<proteinExistence type="predicted"/>
<sequence length="74" mass="8575">MHMREYDYCSLRALMLQAGFRLIEFPLVVAGYWLATPPYRLLRGIELALQQLPARLRRNQLAHFLMGITAVATK</sequence>
<evidence type="ECO:0000313" key="2">
    <source>
        <dbReference type="EMBL" id="MFD2058413.1"/>
    </source>
</evidence>
<name>A0ABW4WR89_9HYPH</name>
<accession>A0ABW4WR89</accession>
<keyword evidence="1" id="KW-1133">Transmembrane helix</keyword>
<gene>
    <name evidence="2" type="ORF">ACFSQT_36605</name>
</gene>
<protein>
    <submittedName>
        <fullName evidence="2">Uncharacterized protein</fullName>
    </submittedName>
</protein>
<organism evidence="2 3">
    <name type="scientific">Mesorhizobium calcicola</name>
    <dbReference type="NCBI Taxonomy" id="1300310"/>
    <lineage>
        <taxon>Bacteria</taxon>
        <taxon>Pseudomonadati</taxon>
        <taxon>Pseudomonadota</taxon>
        <taxon>Alphaproteobacteria</taxon>
        <taxon>Hyphomicrobiales</taxon>
        <taxon>Phyllobacteriaceae</taxon>
        <taxon>Mesorhizobium</taxon>
    </lineage>
</organism>
<dbReference type="EMBL" id="JBHUGY010000074">
    <property type="protein sequence ID" value="MFD2058413.1"/>
    <property type="molecule type" value="Genomic_DNA"/>
</dbReference>